<gene>
    <name evidence="1" type="ORF">PNOK_0286500</name>
</gene>
<keyword evidence="2" id="KW-1185">Reference proteome</keyword>
<sequence length="165" mass="18058">MLPSHTQDVYGYSANEFYTSTSDPLSFSFTTGPPPMSADPNTPEMLQYNIRMALQRVNDIQTLARAGLEKIEHAWSLNPNSETNPLLAANDIITLRRLIDDLAALLAQSGVGALPLHPPTPLPDEGALLAETMNMIKELYSKQKQIQENNGIVASLLSVPESARK</sequence>
<dbReference type="AlphaFoldDB" id="A0A286UTL1"/>
<protein>
    <submittedName>
        <fullName evidence="1">Uncharacterized protein</fullName>
    </submittedName>
</protein>
<proteinExistence type="predicted"/>
<dbReference type="EMBL" id="NBII01000002">
    <property type="protein sequence ID" value="PAV22908.1"/>
    <property type="molecule type" value="Genomic_DNA"/>
</dbReference>
<evidence type="ECO:0000313" key="1">
    <source>
        <dbReference type="EMBL" id="PAV22908.1"/>
    </source>
</evidence>
<name>A0A286UTL1_9AGAM</name>
<dbReference type="Proteomes" id="UP000217199">
    <property type="component" value="Unassembled WGS sequence"/>
</dbReference>
<comment type="caution">
    <text evidence="1">The sequence shown here is derived from an EMBL/GenBank/DDBJ whole genome shotgun (WGS) entry which is preliminary data.</text>
</comment>
<accession>A0A286UTL1</accession>
<dbReference type="OrthoDB" id="3203574at2759"/>
<evidence type="ECO:0000313" key="2">
    <source>
        <dbReference type="Proteomes" id="UP000217199"/>
    </source>
</evidence>
<reference evidence="1 2" key="1">
    <citation type="journal article" date="2017" name="Mol. Ecol.">
        <title>Comparative and population genomic landscape of Phellinus noxius: A hypervariable fungus causing root rot in trees.</title>
        <authorList>
            <person name="Chung C.L."/>
            <person name="Lee T.J."/>
            <person name="Akiba M."/>
            <person name="Lee H.H."/>
            <person name="Kuo T.H."/>
            <person name="Liu D."/>
            <person name="Ke H.M."/>
            <person name="Yokoi T."/>
            <person name="Roa M.B."/>
            <person name="Lu M.J."/>
            <person name="Chang Y.Y."/>
            <person name="Ann P.J."/>
            <person name="Tsai J.N."/>
            <person name="Chen C.Y."/>
            <person name="Tzean S.S."/>
            <person name="Ota Y."/>
            <person name="Hattori T."/>
            <person name="Sahashi N."/>
            <person name="Liou R.F."/>
            <person name="Kikuchi T."/>
            <person name="Tsai I.J."/>
        </authorList>
    </citation>
    <scope>NUCLEOTIDE SEQUENCE [LARGE SCALE GENOMIC DNA]</scope>
    <source>
        <strain evidence="1 2">FFPRI411160</strain>
    </source>
</reference>
<dbReference type="InParanoid" id="A0A286UTL1"/>
<organism evidence="1 2">
    <name type="scientific">Pyrrhoderma noxium</name>
    <dbReference type="NCBI Taxonomy" id="2282107"/>
    <lineage>
        <taxon>Eukaryota</taxon>
        <taxon>Fungi</taxon>
        <taxon>Dikarya</taxon>
        <taxon>Basidiomycota</taxon>
        <taxon>Agaricomycotina</taxon>
        <taxon>Agaricomycetes</taxon>
        <taxon>Hymenochaetales</taxon>
        <taxon>Hymenochaetaceae</taxon>
        <taxon>Pyrrhoderma</taxon>
    </lineage>
</organism>